<proteinExistence type="predicted"/>
<reference evidence="3 4" key="1">
    <citation type="journal article" date="2012" name="Genome Biol.">
        <title>Sequencing three crocodilian genomes to illuminate the evolution of archosaurs and amniotes.</title>
        <authorList>
            <person name="St John J.A."/>
            <person name="Braun E.L."/>
            <person name="Isberg S.R."/>
            <person name="Miles L.G."/>
            <person name="Chong A.Y."/>
            <person name="Gongora J."/>
            <person name="Dalzell P."/>
            <person name="Moran C."/>
            <person name="Bed'hom B."/>
            <person name="Abzhanov A."/>
            <person name="Burgess S.C."/>
            <person name="Cooksey A.M."/>
            <person name="Castoe T.A."/>
            <person name="Crawford N.G."/>
            <person name="Densmore L.D."/>
            <person name="Drew J.C."/>
            <person name="Edwards S.V."/>
            <person name="Faircloth B.C."/>
            <person name="Fujita M.K."/>
            <person name="Greenwold M.J."/>
            <person name="Hoffmann F.G."/>
            <person name="Howard J.M."/>
            <person name="Iguchi T."/>
            <person name="Janes D.E."/>
            <person name="Khan S.Y."/>
            <person name="Kohno S."/>
            <person name="de Koning A.J."/>
            <person name="Lance S.L."/>
            <person name="McCarthy F.M."/>
            <person name="McCormack J.E."/>
            <person name="Merchant M.E."/>
            <person name="Peterson D.G."/>
            <person name="Pollock D.D."/>
            <person name="Pourmand N."/>
            <person name="Raney B.J."/>
            <person name="Roessler K.A."/>
            <person name="Sanford J.R."/>
            <person name="Sawyer R.H."/>
            <person name="Schmidt C.J."/>
            <person name="Triplett E.W."/>
            <person name="Tuberville T.D."/>
            <person name="Venegas-Anaya M."/>
            <person name="Howard J.T."/>
            <person name="Jarvis E.D."/>
            <person name="Guillette L.J.Jr."/>
            <person name="Glenn T.C."/>
            <person name="Green R.E."/>
            <person name="Ray D.A."/>
        </authorList>
    </citation>
    <scope>NUCLEOTIDE SEQUENCE [LARGE SCALE GENOMIC DNA]</scope>
    <source>
        <strain evidence="3">KSC_2009_1</strain>
    </source>
</reference>
<dbReference type="InterPro" id="IPR028928">
    <property type="entry name" value="CC2D2AN-C2"/>
</dbReference>
<comment type="caution">
    <text evidence="3">The sequence shown here is derived from an EMBL/GenBank/DDBJ whole genome shotgun (WGS) entry which is preliminary data.</text>
</comment>
<keyword evidence="1" id="KW-0175">Coiled coil</keyword>
<dbReference type="PANTHER" id="PTHR20837:SF2">
    <property type="entry name" value="PROTEIN CC2D2B"/>
    <property type="match status" value="1"/>
</dbReference>
<sequence>MRRKSAMKKFAERDEHVHRSQREELVCQNLQEDVANVENQKSITETLRERVRKKLKAVKAENLVSLEDSTSIPHRVEFLEKKKLGTRYVKAKEIISDEGFTFFMTTGEENSELTILDENINQKSKENHQNLADLNDQSCPLLDKKEESLLPELLEVKPAEFECKKLQIKKQWEYLFVPSSSPVLHSCKLPKEIMPRVLEDEGFYIPRKPEICKRSYNKMENRLLKEEGRRGWFDESGQIISLPSPIKQSPNVRKKLPVKYGSELKTLYKKAMQPERESCIINKSGYQKQRYQLDLNISSLFFTHHPLFDREHVLAARLLQLYESFKNRQQQNITLLLAEKLKALKNATKIAESNLEASQLSRKTLDDYKWQIRHQEYTSTSVKLQFQKGLIKKKEVDDYKVELAQDLKRETVLVREDNGHQEHFSEIWRKQKGLLDSTISFESSAELQEIKESIFIPHLTLAAEVTPMFKCPMHEQKRRTKVQKKQYFIKIFYNEKQVSCTSVAHLQLDFKVIFQQTFNIQLLNWPESLRLEIYESAKRKTFLAKIYLPIPDNIVLQRKDVLEQAEFSCDQQVESVNGEVGSNVPFILDENEELYPVMSGKLMYSLSWTVDEGNIPLASILQPLNSVSYRIPRNIDEEIATGILWFTDTQKLTEWAKKVKIDPNDPEYSDLMDFILYTRSKEETLPKYFRLEQLQKEFNFVTEKEIKNCKRFQLLQLRNSGQLDSCYCWQIPLFDREIPDTVFQGYESQQKTEVSVTDEDPISAQRISSANFMRKMRKQTIKQLVKIKHRCNLSDIVRDYEEIISMSQLKNAVFKLGERRRHLKPQRKERRKVPAQVVSDGDVKLLVRILSAYNIPSRNPAVTRPTGVYSPAHAMNRRHLLLGKSAYITDPLSEMTVHPFVEVSFQHAVYQTSTADGSHPCWNEELQMDFISPGHDYSFSGLSKIKDNICVNIFDEVILEKHEDTCHKGCSSHFYIRKNWLGSVSFPFSALLEQSKICGTFPVNMPPVLLGYTWSKTYVSPKEESCGQNLKEYTFLTIFATIEPQLSSVEKDSESDKFLDHEDETLLQRAYIFKKSCKAKFPKRRIITSVFDSEGRNVLVTKYIKSLNPPQLLLDIYPDDPNATFDLISRFVSLIPCISDTVDGNDDVDIWVTSEHCISLAAGNKEELAVLLCNYFLYFDKKAWVLLGTSLLEGKVAYVLTLENGEYFLWNPLNGQCYKPFDAFCPLQSVDCLFDWENVWFNTQRNSSPMDVNFDISKEGFWKQLLPYNYQHKITQTVQPKEILYTPTSKSMVEELQNRIEKTLKNKIMEWRFQQPTRWHRQCTALLRQILPKLELRHRTTVTDKEENELESLLERYWVTGYPIQMPYINLQAINEAVHQTGIHSSEIPNTEFSLAVYIHPYPNNILSVWIYLVSLVCH</sequence>
<dbReference type="InterPro" id="IPR056288">
    <property type="entry name" value="CEP76_C"/>
</dbReference>
<dbReference type="STRING" id="8496.A0A151P0D2"/>
<protein>
    <submittedName>
        <fullName evidence="3">Protein CC2D2B isoform C</fullName>
    </submittedName>
</protein>
<evidence type="ECO:0000256" key="1">
    <source>
        <dbReference type="SAM" id="Coils"/>
    </source>
</evidence>
<dbReference type="SMART" id="SM00239">
    <property type="entry name" value="C2"/>
    <property type="match status" value="2"/>
</dbReference>
<dbReference type="Pfam" id="PF24656">
    <property type="entry name" value="CEPT76_peptidase"/>
    <property type="match status" value="1"/>
</dbReference>
<feature type="domain" description="C2" evidence="2">
    <location>
        <begin position="445"/>
        <end position="562"/>
    </location>
</feature>
<evidence type="ECO:0000313" key="4">
    <source>
        <dbReference type="Proteomes" id="UP000050525"/>
    </source>
</evidence>
<dbReference type="Proteomes" id="UP000050525">
    <property type="component" value="Unassembled WGS sequence"/>
</dbReference>
<dbReference type="SUPFAM" id="SSF49562">
    <property type="entry name" value="C2 domain (Calcium/lipid-binding domain, CaLB)"/>
    <property type="match status" value="1"/>
</dbReference>
<keyword evidence="4" id="KW-1185">Reference proteome</keyword>
<dbReference type="InterPro" id="IPR035892">
    <property type="entry name" value="C2_domain_sf"/>
</dbReference>
<dbReference type="Pfam" id="PF24652">
    <property type="entry name" value="CEP76_C"/>
    <property type="match status" value="1"/>
</dbReference>
<dbReference type="InterPro" id="IPR052434">
    <property type="entry name" value="Tectonic-like_complex_comp"/>
</dbReference>
<organism evidence="3 4">
    <name type="scientific">Alligator mississippiensis</name>
    <name type="common">American alligator</name>
    <dbReference type="NCBI Taxonomy" id="8496"/>
    <lineage>
        <taxon>Eukaryota</taxon>
        <taxon>Metazoa</taxon>
        <taxon>Chordata</taxon>
        <taxon>Craniata</taxon>
        <taxon>Vertebrata</taxon>
        <taxon>Euteleostomi</taxon>
        <taxon>Archelosauria</taxon>
        <taxon>Archosauria</taxon>
        <taxon>Crocodylia</taxon>
        <taxon>Alligatoridae</taxon>
        <taxon>Alligatorinae</taxon>
        <taxon>Alligator</taxon>
    </lineage>
</organism>
<dbReference type="Gene3D" id="2.60.40.150">
    <property type="entry name" value="C2 domain"/>
    <property type="match status" value="1"/>
</dbReference>
<accession>A0A151P0D2</accession>
<dbReference type="EMBL" id="AKHW03001467">
    <property type="protein sequence ID" value="KYO42289.1"/>
    <property type="molecule type" value="Genomic_DNA"/>
</dbReference>
<dbReference type="Pfam" id="PF15625">
    <property type="entry name" value="CC2D2AN-C2"/>
    <property type="match status" value="1"/>
</dbReference>
<dbReference type="GO" id="GO:1904491">
    <property type="term" value="P:protein localization to ciliary transition zone"/>
    <property type="evidence" value="ECO:0007669"/>
    <property type="project" value="TreeGrafter"/>
</dbReference>
<dbReference type="PANTHER" id="PTHR20837">
    <property type="entry name" value="CENTROSOMAL PROTEIN-RELATED"/>
    <property type="match status" value="1"/>
</dbReference>
<dbReference type="InterPro" id="IPR000008">
    <property type="entry name" value="C2_dom"/>
</dbReference>
<dbReference type="GO" id="GO:1905515">
    <property type="term" value="P:non-motile cilium assembly"/>
    <property type="evidence" value="ECO:0007669"/>
    <property type="project" value="TreeGrafter"/>
</dbReference>
<dbReference type="InterPro" id="IPR041510">
    <property type="entry name" value="DUF5523"/>
</dbReference>
<dbReference type="Pfam" id="PF17661">
    <property type="entry name" value="DUF5523"/>
    <property type="match status" value="1"/>
</dbReference>
<evidence type="ECO:0000313" key="3">
    <source>
        <dbReference type="EMBL" id="KYO42289.1"/>
    </source>
</evidence>
<feature type="domain" description="C2" evidence="2">
    <location>
        <begin position="844"/>
        <end position="1000"/>
    </location>
</feature>
<dbReference type="InterPro" id="IPR056290">
    <property type="entry name" value="CEPT76/DRC7_peptidase-like_dom"/>
</dbReference>
<evidence type="ECO:0000259" key="2">
    <source>
        <dbReference type="SMART" id="SM00239"/>
    </source>
</evidence>
<gene>
    <name evidence="3" type="primary">CC2D2B</name>
    <name evidence="3" type="ORF">Y1Q_0022157</name>
</gene>
<name>A0A151P0D2_ALLMI</name>
<dbReference type="GO" id="GO:0035869">
    <property type="term" value="C:ciliary transition zone"/>
    <property type="evidence" value="ECO:0007669"/>
    <property type="project" value="TreeGrafter"/>
</dbReference>
<feature type="coiled-coil region" evidence="1">
    <location>
        <begin position="20"/>
        <end position="47"/>
    </location>
</feature>